<keyword evidence="2" id="KW-1185">Reference proteome</keyword>
<gene>
    <name evidence="1" type="ORF">AB205_0012700</name>
</gene>
<evidence type="ECO:0000313" key="2">
    <source>
        <dbReference type="Proteomes" id="UP000228934"/>
    </source>
</evidence>
<reference evidence="2" key="1">
    <citation type="journal article" date="2017" name="Nat. Commun.">
        <title>The North American bullfrog draft genome provides insight into hormonal regulation of long noncoding RNA.</title>
        <authorList>
            <person name="Hammond S.A."/>
            <person name="Warren R.L."/>
            <person name="Vandervalk B.P."/>
            <person name="Kucuk E."/>
            <person name="Khan H."/>
            <person name="Gibb E.A."/>
            <person name="Pandoh P."/>
            <person name="Kirk H."/>
            <person name="Zhao Y."/>
            <person name="Jones M."/>
            <person name="Mungall A.J."/>
            <person name="Coope R."/>
            <person name="Pleasance S."/>
            <person name="Moore R.A."/>
            <person name="Holt R.A."/>
            <person name="Round J.M."/>
            <person name="Ohora S."/>
            <person name="Walle B.V."/>
            <person name="Veldhoen N."/>
            <person name="Helbing C.C."/>
            <person name="Birol I."/>
        </authorList>
    </citation>
    <scope>NUCLEOTIDE SEQUENCE [LARGE SCALE GENOMIC DNA]</scope>
</reference>
<dbReference type="Proteomes" id="UP000228934">
    <property type="component" value="Unassembled WGS sequence"/>
</dbReference>
<dbReference type="EMBL" id="KV956057">
    <property type="protein sequence ID" value="PIO24534.1"/>
    <property type="molecule type" value="Genomic_DNA"/>
</dbReference>
<protein>
    <submittedName>
        <fullName evidence="1">Uncharacterized protein</fullName>
    </submittedName>
</protein>
<accession>A0A2G9R9I5</accession>
<sequence>MYQILSIFLTFLKNVESQNLKMNTVCQQVPSAIMGYQCTCFGGATPFSQLK</sequence>
<organism evidence="1 2">
    <name type="scientific">Aquarana catesbeiana</name>
    <name type="common">American bullfrog</name>
    <name type="synonym">Rana catesbeiana</name>
    <dbReference type="NCBI Taxonomy" id="8400"/>
    <lineage>
        <taxon>Eukaryota</taxon>
        <taxon>Metazoa</taxon>
        <taxon>Chordata</taxon>
        <taxon>Craniata</taxon>
        <taxon>Vertebrata</taxon>
        <taxon>Euteleostomi</taxon>
        <taxon>Amphibia</taxon>
        <taxon>Batrachia</taxon>
        <taxon>Anura</taxon>
        <taxon>Neobatrachia</taxon>
        <taxon>Ranoidea</taxon>
        <taxon>Ranidae</taxon>
        <taxon>Aquarana</taxon>
    </lineage>
</organism>
<proteinExistence type="predicted"/>
<name>A0A2G9R9I5_AQUCT</name>
<evidence type="ECO:0000313" key="1">
    <source>
        <dbReference type="EMBL" id="PIO24534.1"/>
    </source>
</evidence>
<dbReference type="AlphaFoldDB" id="A0A2G9R9I5"/>